<organism evidence="2 3">
    <name type="scientific">Macrophomina phaseolina (strain MS6)</name>
    <name type="common">Charcoal rot fungus</name>
    <dbReference type="NCBI Taxonomy" id="1126212"/>
    <lineage>
        <taxon>Eukaryota</taxon>
        <taxon>Fungi</taxon>
        <taxon>Dikarya</taxon>
        <taxon>Ascomycota</taxon>
        <taxon>Pezizomycotina</taxon>
        <taxon>Dothideomycetes</taxon>
        <taxon>Dothideomycetes incertae sedis</taxon>
        <taxon>Botryosphaeriales</taxon>
        <taxon>Botryosphaeriaceae</taxon>
        <taxon>Macrophomina</taxon>
    </lineage>
</organism>
<feature type="region of interest" description="Disordered" evidence="1">
    <location>
        <begin position="36"/>
        <end position="57"/>
    </location>
</feature>
<dbReference type="OrthoDB" id="3935713at2759"/>
<proteinExistence type="predicted"/>
<dbReference type="Proteomes" id="UP000007129">
    <property type="component" value="Unassembled WGS sequence"/>
</dbReference>
<accession>K2S789</accession>
<name>K2S789_MACPH</name>
<comment type="caution">
    <text evidence="2">The sequence shown here is derived from an EMBL/GenBank/DDBJ whole genome shotgun (WGS) entry which is preliminary data.</text>
</comment>
<dbReference type="VEuPathDB" id="FungiDB:MPH_04519"/>
<evidence type="ECO:0000256" key="1">
    <source>
        <dbReference type="SAM" id="MobiDB-lite"/>
    </source>
</evidence>
<dbReference type="HOGENOM" id="CLU_3002039_0_0_1"/>
<evidence type="ECO:0000313" key="3">
    <source>
        <dbReference type="Proteomes" id="UP000007129"/>
    </source>
</evidence>
<dbReference type="EMBL" id="AHHD01000212">
    <property type="protein sequence ID" value="EKG18259.1"/>
    <property type="molecule type" value="Genomic_DNA"/>
</dbReference>
<feature type="non-terminal residue" evidence="2">
    <location>
        <position position="57"/>
    </location>
</feature>
<dbReference type="AlphaFoldDB" id="K2S789"/>
<reference evidence="2 3" key="1">
    <citation type="journal article" date="2012" name="BMC Genomics">
        <title>Tools to kill: Genome of one of the most destructive plant pathogenic fungi Macrophomina phaseolina.</title>
        <authorList>
            <person name="Islam M.S."/>
            <person name="Haque M.S."/>
            <person name="Islam M.M."/>
            <person name="Emdad E.M."/>
            <person name="Halim A."/>
            <person name="Hossen Q.M.M."/>
            <person name="Hossain M.Z."/>
            <person name="Ahmed B."/>
            <person name="Rahim S."/>
            <person name="Rahman M.S."/>
            <person name="Alam M.M."/>
            <person name="Hou S."/>
            <person name="Wan X."/>
            <person name="Saito J.A."/>
            <person name="Alam M."/>
        </authorList>
    </citation>
    <scope>NUCLEOTIDE SEQUENCE [LARGE SCALE GENOMIC DNA]</scope>
    <source>
        <strain evidence="2 3">MS6</strain>
    </source>
</reference>
<evidence type="ECO:0000313" key="2">
    <source>
        <dbReference type="EMBL" id="EKG18259.1"/>
    </source>
</evidence>
<protein>
    <submittedName>
        <fullName evidence="2">Uncharacterized protein</fullName>
    </submittedName>
</protein>
<dbReference type="InParanoid" id="K2S789"/>
<sequence length="57" mass="6109">MSWLKTALLNFRTAFSAAPQPGGARNIEAAIQTSARKTLAQEPSKLANSPKRLITSP</sequence>
<gene>
    <name evidence="2" type="ORF">MPH_04519</name>
</gene>